<organism evidence="1">
    <name type="scientific">virus sp. ctIVh9</name>
    <dbReference type="NCBI Taxonomy" id="2826797"/>
    <lineage>
        <taxon>Viruses</taxon>
    </lineage>
</organism>
<sequence length="263" mass="30266">MIMNTNLVLSKDSSESEIKAYFNAVLELSKSENEFPINLDDVWAIAYTEKRSCVRELKNNFIESVDYQVLRKSVQNSKGGRPTEDYYISVSCLEYLIARKVRMVFEVYRQVFHKVANGEVNSLGLSKDDIASLKMLAGMVRMMNMQTFVAPSNPETVSPEYVSYKRMNSNRNAELDASVEHLIGNEDLQRTYYTVCAFARHNFIELDKYEAARLGNLSANLCRRNGFAIGKCADIRFDTINVYPREILTAVFRQRYPERHINS</sequence>
<evidence type="ECO:0000313" key="1">
    <source>
        <dbReference type="EMBL" id="DAE27426.1"/>
    </source>
</evidence>
<protein>
    <submittedName>
        <fullName evidence="1">AntA/AntB antirepressor</fullName>
    </submittedName>
</protein>
<proteinExistence type="predicted"/>
<name>A0A8S5R8G0_9VIRU</name>
<accession>A0A8S5R8G0</accession>
<dbReference type="EMBL" id="BK015838">
    <property type="protein sequence ID" value="DAE27426.1"/>
    <property type="molecule type" value="Genomic_DNA"/>
</dbReference>
<reference evidence="1" key="1">
    <citation type="journal article" date="2021" name="Proc. Natl. Acad. Sci. U.S.A.">
        <title>A Catalog of Tens of Thousands of Viruses from Human Metagenomes Reveals Hidden Associations with Chronic Diseases.</title>
        <authorList>
            <person name="Tisza M.J."/>
            <person name="Buck C.B."/>
        </authorList>
    </citation>
    <scope>NUCLEOTIDE SEQUENCE</scope>
    <source>
        <strain evidence="1">CtIVh9</strain>
    </source>
</reference>